<evidence type="ECO:0000256" key="1">
    <source>
        <dbReference type="ARBA" id="ARBA00022729"/>
    </source>
</evidence>
<dbReference type="GO" id="GO:0004601">
    <property type="term" value="F:peroxidase activity"/>
    <property type="evidence" value="ECO:0007669"/>
    <property type="project" value="InterPro"/>
</dbReference>
<dbReference type="InterPro" id="IPR027039">
    <property type="entry name" value="Crtac1"/>
</dbReference>
<gene>
    <name evidence="5" type="ORF">LDX50_08065</name>
    <name evidence="6" type="ORF">LDX50_14035</name>
    <name evidence="7" type="ORF">LDX50_19755</name>
</gene>
<dbReference type="InterPro" id="IPR011519">
    <property type="entry name" value="UnbV_ASPIC"/>
</dbReference>
<dbReference type="NCBIfam" id="TIGR04183">
    <property type="entry name" value="Por_Secre_tail"/>
    <property type="match status" value="1"/>
</dbReference>
<dbReference type="Pfam" id="PF07593">
    <property type="entry name" value="UnbV_ASPIC"/>
    <property type="match status" value="1"/>
</dbReference>
<keyword evidence="8" id="KW-1185">Reference proteome</keyword>
<dbReference type="Gene3D" id="2.130.10.130">
    <property type="entry name" value="Integrin alpha, N-terminal"/>
    <property type="match status" value="2"/>
</dbReference>
<organism evidence="6 8">
    <name type="scientific">Fulvivirga sedimenti</name>
    <dbReference type="NCBI Taxonomy" id="2879465"/>
    <lineage>
        <taxon>Bacteria</taxon>
        <taxon>Pseudomonadati</taxon>
        <taxon>Bacteroidota</taxon>
        <taxon>Cytophagia</taxon>
        <taxon>Cytophagales</taxon>
        <taxon>Fulvivirgaceae</taxon>
        <taxon>Fulvivirga</taxon>
    </lineage>
</organism>
<feature type="chain" id="PRO_5041114862" evidence="2">
    <location>
        <begin position="22"/>
        <end position="1198"/>
    </location>
</feature>
<dbReference type="SUPFAM" id="SSF48317">
    <property type="entry name" value="Acid phosphatase/Vanadium-dependent haloperoxidase"/>
    <property type="match status" value="1"/>
</dbReference>
<feature type="domain" description="ASPIC/UnbV" evidence="3">
    <location>
        <begin position="395"/>
        <end position="461"/>
    </location>
</feature>
<protein>
    <submittedName>
        <fullName evidence="6">FG-GAP-like repeat-containing protein</fullName>
    </submittedName>
</protein>
<dbReference type="EMBL" id="JAIXNE010000003">
    <property type="protein sequence ID" value="MCA6075999.1"/>
    <property type="molecule type" value="Genomic_DNA"/>
</dbReference>
<dbReference type="PANTHER" id="PTHR16026:SF0">
    <property type="entry name" value="CARTILAGE ACIDIC PROTEIN 1"/>
    <property type="match status" value="1"/>
</dbReference>
<dbReference type="InterPro" id="IPR016119">
    <property type="entry name" value="Br/Cl_peroxidase_C"/>
</dbReference>
<dbReference type="CDD" id="cd03398">
    <property type="entry name" value="PAP2_haloperoxidase"/>
    <property type="match status" value="1"/>
</dbReference>
<dbReference type="InterPro" id="IPR013517">
    <property type="entry name" value="FG-GAP"/>
</dbReference>
<comment type="caution">
    <text evidence="6">The sequence shown here is derived from an EMBL/GenBank/DDBJ whole genome shotgun (WGS) entry which is preliminary data.</text>
</comment>
<dbReference type="Pfam" id="PF21167">
    <property type="entry name" value="DUF6851"/>
    <property type="match status" value="1"/>
</dbReference>
<dbReference type="InterPro" id="IPR036938">
    <property type="entry name" value="PAP2/HPO_sf"/>
</dbReference>
<evidence type="ECO:0000313" key="8">
    <source>
        <dbReference type="Proteomes" id="UP001139409"/>
    </source>
</evidence>
<dbReference type="InterPro" id="IPR028994">
    <property type="entry name" value="Integrin_alpha_N"/>
</dbReference>
<name>A0A9X1HPL3_9BACT</name>
<evidence type="ECO:0000313" key="7">
    <source>
        <dbReference type="EMBL" id="MCA6077127.1"/>
    </source>
</evidence>
<evidence type="ECO:0000256" key="2">
    <source>
        <dbReference type="SAM" id="SignalP"/>
    </source>
</evidence>
<evidence type="ECO:0000313" key="5">
    <source>
        <dbReference type="EMBL" id="MCA6074822.1"/>
    </source>
</evidence>
<evidence type="ECO:0000259" key="4">
    <source>
        <dbReference type="Pfam" id="PF21167"/>
    </source>
</evidence>
<keyword evidence="1 2" id="KW-0732">Signal</keyword>
<feature type="signal peptide" evidence="2">
    <location>
        <begin position="1"/>
        <end position="21"/>
    </location>
</feature>
<sequence>MWLRVSIVCSLLFARIITLPAQVLYTEKTSNPGLFSINGARGVAVADFDNDGDEDFFVTGRPSRFYRNDGNWNFTDVTASAGMGGTEASVAVWTDLNNDGWLDLVSSSWTSSDVYINNTDGTFREGFSPGIARRQSLLAGDLNHDGWVDIFSANFRDPHELLLNAGDGLLIDDAKDRGVATVHTGMGGVLVDHDLDGDLDIYLVYDTYEPTEIFENDGSGNFSDASEKWGLKTESQAMGIDEADINGDGKPDYYITNLFDNYLFESNSGDYNERAMASGSNDYGMSWGIRLFDADNDADIDIYVHNAYGFSSYISRLFINQSDNTFEDIAEGTPLENKLTGYGMATADLNNDGLQDIILVNGETDKAVRIFQNETVSANNWLQLDLVGSTVNAFALGARISVFFDGKSQVSQVRAGTGWASQNGFRQYFGLGQADKVDSIIVNWPDGTNSRHYPDQVNKRYILSQSESLLPYTSGTYNNLITSSDLGSLPLVALPPLPDASKSIARQWNEALLFAIRNDLARPTVHARNLFHLSVAMYDAWAAFGGNTYLLGKERGSYKSQFAGIVMPEDAQIKAISYAAYRLLDYRFQNSPGSGVSRAYFRALMERLGYDVNYTSSAYLDGDAAGLGNYIGREVINFGKTDGSNESNNYSNTYYEPVNDPLNPFDPGNPTIFNANRWQPLQLENFIDQSGNADGTTPPFLGPEWGNLVPFALDTLAAVKRIRDGHEYRIFHDPGAPAYIGNEPGLTDPYKWTHTMVSIWGSHLDPHDGVMIDISPASFGNNLAYPSSPSGYSNFYDYFNGGDAGTGYEINPVTGNPYDPQIVPRGDFSRVLAEFWADGPDSETPPGHWFTLLNDVTDHPEFEPRWLGEGHFMNPLEWDVKAYMAMGGAMHDAAVTSWSIKGYYDYVRPISAIRYMAAKGQSSDPDLPSYDPHGLPLLEGFVELVYPGDELQGTNGENVHKIKLYTWRGHEFIDNPEIDEAGVGWILAENWFSYQRPTFVTPPFAGYISGHSTFSSAGAEVLSIITGSEYFPGGLGEYIARKNEFLVFEEGPSMDIKLQWARYRDASDQSSMSRIWGGIHPPEDDIPGRRIGIEIGKQAVDLANSIFNGEVITSLEEQGSSEVIIFPNPLQGNKKLSIRKPSGYSKMTLLDLTGRHIFEEFLGTENEVKVNIPVISPGVYLILISGSWGSETHRLLVR</sequence>
<dbReference type="EMBL" id="JAIXNE010000002">
    <property type="protein sequence ID" value="MCA6074822.1"/>
    <property type="molecule type" value="Genomic_DNA"/>
</dbReference>
<reference evidence="6" key="1">
    <citation type="submission" date="2021-09" db="EMBL/GenBank/DDBJ databases">
        <title>Fulvivirga sp. isolated from coastal sediment.</title>
        <authorList>
            <person name="Yu H."/>
        </authorList>
    </citation>
    <scope>NUCLEOTIDE SEQUENCE</scope>
    <source>
        <strain evidence="6">1062</strain>
    </source>
</reference>
<dbReference type="EMBL" id="JAIXNE010000004">
    <property type="protein sequence ID" value="MCA6077127.1"/>
    <property type="molecule type" value="Genomic_DNA"/>
</dbReference>
<evidence type="ECO:0000259" key="3">
    <source>
        <dbReference type="Pfam" id="PF07593"/>
    </source>
</evidence>
<dbReference type="InterPro" id="IPR049283">
    <property type="entry name" value="DUF6851"/>
</dbReference>
<dbReference type="InterPro" id="IPR026444">
    <property type="entry name" value="Secre_tail"/>
</dbReference>
<dbReference type="Pfam" id="PF13517">
    <property type="entry name" value="FG-GAP_3"/>
    <property type="match status" value="2"/>
</dbReference>
<dbReference type="AlphaFoldDB" id="A0A9X1HPL3"/>
<accession>A0A9X1HPL3</accession>
<feature type="domain" description="DUF6851" evidence="4">
    <location>
        <begin position="534"/>
        <end position="680"/>
    </location>
</feature>
<proteinExistence type="predicted"/>
<dbReference type="Proteomes" id="UP001139409">
    <property type="component" value="Unassembled WGS sequence"/>
</dbReference>
<dbReference type="SUPFAM" id="SSF69318">
    <property type="entry name" value="Integrin alpha N-terminal domain"/>
    <property type="match status" value="1"/>
</dbReference>
<dbReference type="PANTHER" id="PTHR16026">
    <property type="entry name" value="CARTILAGE ACIDIC PROTEIN 1"/>
    <property type="match status" value="1"/>
</dbReference>
<dbReference type="RefSeq" id="WP_225697933.1">
    <property type="nucleotide sequence ID" value="NZ_JAIXNE010000002.1"/>
</dbReference>
<evidence type="ECO:0000313" key="6">
    <source>
        <dbReference type="EMBL" id="MCA6075999.1"/>
    </source>
</evidence>
<dbReference type="Gene3D" id="1.10.606.10">
    <property type="entry name" value="Vanadium-containing Chloroperoxidase, domain 2"/>
    <property type="match status" value="1"/>
</dbReference>